<protein>
    <recommendedName>
        <fullName evidence="4">Antitoxin</fullName>
    </recommendedName>
</protein>
<proteinExistence type="predicted"/>
<sequence>MTNSIKIYQANWPSAEIEKDPLKFFEMSKEMDEPIYVVNNDERIGVMLDINVYHRSVTLIQGANEYLARSRSDIQMAELERQIEAYDREKDESSLRNEALSGEYYHEWEEEYYDYDYEY</sequence>
<dbReference type="Proteomes" id="UP001315967">
    <property type="component" value="Chromosome"/>
</dbReference>
<accession>A0ABY5P2S3</accession>
<keyword evidence="3" id="KW-1185">Reference proteome</keyword>
<evidence type="ECO:0000256" key="1">
    <source>
        <dbReference type="SAM" id="Coils"/>
    </source>
</evidence>
<organism evidence="2 3">
    <name type="scientific">Fundicoccus culcitae</name>
    <dbReference type="NCBI Taxonomy" id="2969821"/>
    <lineage>
        <taxon>Bacteria</taxon>
        <taxon>Bacillati</taxon>
        <taxon>Bacillota</taxon>
        <taxon>Bacilli</taxon>
        <taxon>Lactobacillales</taxon>
        <taxon>Aerococcaceae</taxon>
        <taxon>Fundicoccus</taxon>
    </lineage>
</organism>
<feature type="coiled-coil region" evidence="1">
    <location>
        <begin position="69"/>
        <end position="96"/>
    </location>
</feature>
<reference evidence="2 3" key="1">
    <citation type="submission" date="2022-08" db="EMBL/GenBank/DDBJ databases">
        <title>Aerococcaceae sp. nov isolated from spoiled eye mask.</title>
        <authorList>
            <person name="Zhou G."/>
            <person name="Xie X.-B."/>
            <person name="Shi Q.-S."/>
            <person name="Wang Y.-S."/>
            <person name="Wen X."/>
            <person name="Peng H."/>
            <person name="Yang X.-J."/>
            <person name="Tao H.-B."/>
            <person name="Huang X.-M."/>
        </authorList>
    </citation>
    <scope>NUCLEOTIDE SEQUENCE [LARGE SCALE GENOMIC DNA]</scope>
    <source>
        <strain evidence="3">DM20194951</strain>
    </source>
</reference>
<keyword evidence="1" id="KW-0175">Coiled coil</keyword>
<evidence type="ECO:0000313" key="3">
    <source>
        <dbReference type="Proteomes" id="UP001315967"/>
    </source>
</evidence>
<gene>
    <name evidence="2" type="ORF">NRE15_07560</name>
</gene>
<dbReference type="RefSeq" id="WP_313792279.1">
    <property type="nucleotide sequence ID" value="NZ_CP102453.1"/>
</dbReference>
<dbReference type="EMBL" id="CP102453">
    <property type="protein sequence ID" value="UUX32780.1"/>
    <property type="molecule type" value="Genomic_DNA"/>
</dbReference>
<evidence type="ECO:0000313" key="2">
    <source>
        <dbReference type="EMBL" id="UUX32780.1"/>
    </source>
</evidence>
<name>A0ABY5P2S3_9LACT</name>
<evidence type="ECO:0008006" key="4">
    <source>
        <dbReference type="Google" id="ProtNLM"/>
    </source>
</evidence>